<feature type="non-terminal residue" evidence="3">
    <location>
        <position position="253"/>
    </location>
</feature>
<feature type="domain" description="C3H1-type" evidence="2">
    <location>
        <begin position="213"/>
        <end position="241"/>
    </location>
</feature>
<keyword evidence="1" id="KW-0863">Zinc-finger</keyword>
<evidence type="ECO:0000313" key="3">
    <source>
        <dbReference type="EMBL" id="THU78370.1"/>
    </source>
</evidence>
<evidence type="ECO:0000259" key="2">
    <source>
        <dbReference type="PROSITE" id="PS50103"/>
    </source>
</evidence>
<organism evidence="3 4">
    <name type="scientific">Dendrothele bispora (strain CBS 962.96)</name>
    <dbReference type="NCBI Taxonomy" id="1314807"/>
    <lineage>
        <taxon>Eukaryota</taxon>
        <taxon>Fungi</taxon>
        <taxon>Dikarya</taxon>
        <taxon>Basidiomycota</taxon>
        <taxon>Agaricomycotina</taxon>
        <taxon>Agaricomycetes</taxon>
        <taxon>Agaricomycetidae</taxon>
        <taxon>Agaricales</taxon>
        <taxon>Agaricales incertae sedis</taxon>
        <taxon>Dendrothele</taxon>
    </lineage>
</organism>
<evidence type="ECO:0000313" key="4">
    <source>
        <dbReference type="Proteomes" id="UP000297245"/>
    </source>
</evidence>
<evidence type="ECO:0000256" key="1">
    <source>
        <dbReference type="PROSITE-ProRule" id="PRU00723"/>
    </source>
</evidence>
<keyword evidence="1" id="KW-0862">Zinc</keyword>
<accession>A0A4S8KRQ9</accession>
<proteinExistence type="predicted"/>
<dbReference type="Proteomes" id="UP000297245">
    <property type="component" value="Unassembled WGS sequence"/>
</dbReference>
<keyword evidence="1" id="KW-0479">Metal-binding</keyword>
<reference evidence="3 4" key="1">
    <citation type="journal article" date="2019" name="Nat. Ecol. Evol.">
        <title>Megaphylogeny resolves global patterns of mushroom evolution.</title>
        <authorList>
            <person name="Varga T."/>
            <person name="Krizsan K."/>
            <person name="Foldi C."/>
            <person name="Dima B."/>
            <person name="Sanchez-Garcia M."/>
            <person name="Sanchez-Ramirez S."/>
            <person name="Szollosi G.J."/>
            <person name="Szarkandi J.G."/>
            <person name="Papp V."/>
            <person name="Albert L."/>
            <person name="Andreopoulos W."/>
            <person name="Angelini C."/>
            <person name="Antonin V."/>
            <person name="Barry K.W."/>
            <person name="Bougher N.L."/>
            <person name="Buchanan P."/>
            <person name="Buyck B."/>
            <person name="Bense V."/>
            <person name="Catcheside P."/>
            <person name="Chovatia M."/>
            <person name="Cooper J."/>
            <person name="Damon W."/>
            <person name="Desjardin D."/>
            <person name="Finy P."/>
            <person name="Geml J."/>
            <person name="Haridas S."/>
            <person name="Hughes K."/>
            <person name="Justo A."/>
            <person name="Karasinski D."/>
            <person name="Kautmanova I."/>
            <person name="Kiss B."/>
            <person name="Kocsube S."/>
            <person name="Kotiranta H."/>
            <person name="LaButti K.M."/>
            <person name="Lechner B.E."/>
            <person name="Liimatainen K."/>
            <person name="Lipzen A."/>
            <person name="Lukacs Z."/>
            <person name="Mihaltcheva S."/>
            <person name="Morgado L.N."/>
            <person name="Niskanen T."/>
            <person name="Noordeloos M.E."/>
            <person name="Ohm R.A."/>
            <person name="Ortiz-Santana B."/>
            <person name="Ovrebo C."/>
            <person name="Racz N."/>
            <person name="Riley R."/>
            <person name="Savchenko A."/>
            <person name="Shiryaev A."/>
            <person name="Soop K."/>
            <person name="Spirin V."/>
            <person name="Szebenyi C."/>
            <person name="Tomsovsky M."/>
            <person name="Tulloss R.E."/>
            <person name="Uehling J."/>
            <person name="Grigoriev I.V."/>
            <person name="Vagvolgyi C."/>
            <person name="Papp T."/>
            <person name="Martin F.M."/>
            <person name="Miettinen O."/>
            <person name="Hibbett D.S."/>
            <person name="Nagy L.G."/>
        </authorList>
    </citation>
    <scope>NUCLEOTIDE SEQUENCE [LARGE SCALE GENOMIC DNA]</scope>
    <source>
        <strain evidence="3 4">CBS 962.96</strain>
    </source>
</reference>
<sequence>KPKVDPSKFAWVGKQASNPTVLSADLEKTRQALENWGRDKDYTLSSIKSDPDCPQFPNSEWKNLIAGKPVEFDHILSSVGSASFNDKQTQRLGELEIRFGSATPIRKVSTHGEWTICWDLYFNAVTFLMPWRASELNTYRSHITNLFSAHADSSYHINVINYDKAVRIRVSERRNLLLSEIGSFTDLFITWIQLASVNYIGSSGSRSYNSSNQRKTEVCKRYNFKSCPHIARNCRYLHVCSICRGKDHVRNEC</sequence>
<feature type="zinc finger region" description="C3H1-type" evidence="1">
    <location>
        <begin position="213"/>
        <end position="241"/>
    </location>
</feature>
<dbReference type="EMBL" id="ML180206">
    <property type="protein sequence ID" value="THU78370.1"/>
    <property type="molecule type" value="Genomic_DNA"/>
</dbReference>
<dbReference type="PROSITE" id="PS50103">
    <property type="entry name" value="ZF_C3H1"/>
    <property type="match status" value="1"/>
</dbReference>
<protein>
    <recommendedName>
        <fullName evidence="2">C3H1-type domain-containing protein</fullName>
    </recommendedName>
</protein>
<dbReference type="GO" id="GO:0008270">
    <property type="term" value="F:zinc ion binding"/>
    <property type="evidence" value="ECO:0007669"/>
    <property type="project" value="UniProtKB-KW"/>
</dbReference>
<keyword evidence="4" id="KW-1185">Reference proteome</keyword>
<dbReference type="OrthoDB" id="2355984at2759"/>
<dbReference type="InterPro" id="IPR000571">
    <property type="entry name" value="Znf_CCCH"/>
</dbReference>
<feature type="non-terminal residue" evidence="3">
    <location>
        <position position="1"/>
    </location>
</feature>
<name>A0A4S8KRQ9_DENBC</name>
<gene>
    <name evidence="3" type="ORF">K435DRAFT_573434</name>
</gene>
<dbReference type="AlphaFoldDB" id="A0A4S8KRQ9"/>